<evidence type="ECO:0000313" key="3">
    <source>
        <dbReference type="Proteomes" id="UP000259253"/>
    </source>
</evidence>
<evidence type="ECO:0000256" key="1">
    <source>
        <dbReference type="SAM" id="MobiDB-lite"/>
    </source>
</evidence>
<dbReference type="RefSeq" id="YP_009639578.1">
    <property type="nucleotide sequence ID" value="NC_042352.1"/>
</dbReference>
<accession>A0A2I6UH49</accession>
<organism evidence="2 3">
    <name type="scientific">Salinibacter phage M31CR41-2</name>
    <dbReference type="NCBI Taxonomy" id="2681614"/>
    <lineage>
        <taxon>Viruses</taxon>
        <taxon>Duplodnaviria</taxon>
        <taxon>Heunggongvirae</taxon>
        <taxon>Uroviricota</taxon>
        <taxon>Caudoviricetes</taxon>
        <taxon>Kairosalinivirus</taxon>
        <taxon>Kairosalinivirus M31CR412</taxon>
    </lineage>
</organism>
<dbReference type="GeneID" id="40236375"/>
<reference evidence="2 3" key="1">
    <citation type="submission" date="2017-07" db="EMBL/GenBank/DDBJ databases">
        <title>Characterization of ecologically diverse viruses infecting co-occurring strains of cosmopolitan hyperhalophilic Bacteroidetes.</title>
        <authorList>
            <person name="Villamor J."/>
            <person name="Ramos-Barbero M.D."/>
            <person name="Gonzalez-Torres P."/>
            <person name="Gabaldon T."/>
            <person name="Rollesso-Mora R."/>
            <person name="Meseguer I."/>
            <person name="Martinez-Garcia M."/>
            <person name="Santos F."/>
            <person name="Anton J."/>
        </authorList>
    </citation>
    <scope>NUCLEOTIDE SEQUENCE [LARGE SCALE GENOMIC DNA]</scope>
</reference>
<feature type="region of interest" description="Disordered" evidence="1">
    <location>
        <begin position="1"/>
        <end position="40"/>
    </location>
</feature>
<sequence>MSLPTDSNFDPHVEPKTTHAKDTTDRVDRAGVGQKVRPDEWDEDGVIVDVHPKQDKPFLVERMHDPKDSWTAFRQWIGRDSFTPINTSSQ</sequence>
<dbReference type="EMBL" id="MF580961">
    <property type="protein sequence ID" value="AUO79314.1"/>
    <property type="molecule type" value="Genomic_DNA"/>
</dbReference>
<evidence type="ECO:0000313" key="2">
    <source>
        <dbReference type="EMBL" id="AUO79314.1"/>
    </source>
</evidence>
<dbReference type="KEGG" id="vg:40236375"/>
<feature type="compositionally biased region" description="Basic and acidic residues" evidence="1">
    <location>
        <begin position="9"/>
        <end position="29"/>
    </location>
</feature>
<name>A0A2I6UH49_9CAUD</name>
<proteinExistence type="predicted"/>
<keyword evidence="3" id="KW-1185">Reference proteome</keyword>
<dbReference type="Proteomes" id="UP000259253">
    <property type="component" value="Segment"/>
</dbReference>
<protein>
    <submittedName>
        <fullName evidence="2">Uncharacterized protein</fullName>
    </submittedName>
</protein>